<dbReference type="InterPro" id="IPR032675">
    <property type="entry name" value="LRR_dom_sf"/>
</dbReference>
<name>A0A9N9RLB6_9DIPT</name>
<dbReference type="InterPro" id="IPR036047">
    <property type="entry name" value="F-box-like_dom_sf"/>
</dbReference>
<dbReference type="AlphaFoldDB" id="A0A9N9RLB6"/>
<feature type="domain" description="F-box" evidence="3">
    <location>
        <begin position="123"/>
        <end position="169"/>
    </location>
</feature>
<evidence type="ECO:0000313" key="4">
    <source>
        <dbReference type="EMBL" id="CAG9799145.1"/>
    </source>
</evidence>
<dbReference type="SUPFAM" id="SSF81383">
    <property type="entry name" value="F-box domain"/>
    <property type="match status" value="1"/>
</dbReference>
<dbReference type="GO" id="GO:0019005">
    <property type="term" value="C:SCF ubiquitin ligase complex"/>
    <property type="evidence" value="ECO:0007669"/>
    <property type="project" value="TreeGrafter"/>
</dbReference>
<feature type="region of interest" description="Disordered" evidence="2">
    <location>
        <begin position="87"/>
        <end position="109"/>
    </location>
</feature>
<dbReference type="OrthoDB" id="2095648at2759"/>
<dbReference type="GO" id="GO:0031146">
    <property type="term" value="P:SCF-dependent proteasomal ubiquitin-dependent protein catabolic process"/>
    <property type="evidence" value="ECO:0007669"/>
    <property type="project" value="TreeGrafter"/>
</dbReference>
<accession>A0A9N9RLB6</accession>
<sequence>MNKSITKENNCKTTLLESSKRRKIDCEMSENNLLKCVNNEDPENLSVTVYEDNDSDISFFNKSSKKRVISSSFSKRSPLTTINKTINQTSSQQDVSKPSSSKTPLKRSESTYKKLDVNEQNLVNPFELLSEEILLHIFQYLPKKTLHRVALVNTRFSRVILDESLWIRMDLGNRALKRGSIGKIFSRGFIILRLAQAKIQSPIFESHFRDQEFQSKLQYLDLSLASIDVTSLAQLLKTCHSLKKLSLEHVPVDINVCKEIAECRDLEVLNLAMCEGLNQESVIILMANLQSLTALNISWTNLSSESVEAIVSLITPSIMRFNISGCRRSLTDISLQIFINRCPNIVELDLSDCTLLTSVAIQAVTALTKLEYLSLSRCYNIPMTSYLVLNNVKSLLFLDVFNLLSDAGLQMLEKTFKNIGINKFIHSSVARPTVMPRRTSIWGLRTRD</sequence>
<dbReference type="Proteomes" id="UP001153620">
    <property type="component" value="Chromosome 1"/>
</dbReference>
<organism evidence="4 5">
    <name type="scientific">Chironomus riparius</name>
    <dbReference type="NCBI Taxonomy" id="315576"/>
    <lineage>
        <taxon>Eukaryota</taxon>
        <taxon>Metazoa</taxon>
        <taxon>Ecdysozoa</taxon>
        <taxon>Arthropoda</taxon>
        <taxon>Hexapoda</taxon>
        <taxon>Insecta</taxon>
        <taxon>Pterygota</taxon>
        <taxon>Neoptera</taxon>
        <taxon>Endopterygota</taxon>
        <taxon>Diptera</taxon>
        <taxon>Nematocera</taxon>
        <taxon>Chironomoidea</taxon>
        <taxon>Chironomidae</taxon>
        <taxon>Chironominae</taxon>
        <taxon>Chironomus</taxon>
    </lineage>
</organism>
<dbReference type="SMART" id="SM00256">
    <property type="entry name" value="FBOX"/>
    <property type="match status" value="1"/>
</dbReference>
<feature type="compositionally biased region" description="Low complexity" evidence="2">
    <location>
        <begin position="90"/>
        <end position="102"/>
    </location>
</feature>
<evidence type="ECO:0000313" key="5">
    <source>
        <dbReference type="Proteomes" id="UP001153620"/>
    </source>
</evidence>
<evidence type="ECO:0000256" key="2">
    <source>
        <dbReference type="SAM" id="MobiDB-lite"/>
    </source>
</evidence>
<dbReference type="InterPro" id="IPR001810">
    <property type="entry name" value="F-box_dom"/>
</dbReference>
<proteinExistence type="predicted"/>
<protein>
    <recommendedName>
        <fullName evidence="3">F-box domain-containing protein</fullName>
    </recommendedName>
</protein>
<keyword evidence="1" id="KW-0833">Ubl conjugation pathway</keyword>
<dbReference type="Pfam" id="PF13516">
    <property type="entry name" value="LRR_6"/>
    <property type="match status" value="1"/>
</dbReference>
<evidence type="ECO:0000256" key="1">
    <source>
        <dbReference type="ARBA" id="ARBA00022786"/>
    </source>
</evidence>
<dbReference type="PROSITE" id="PS50181">
    <property type="entry name" value="FBOX"/>
    <property type="match status" value="1"/>
</dbReference>
<gene>
    <name evidence="4" type="ORF">CHIRRI_LOCUS2118</name>
</gene>
<dbReference type="PANTHER" id="PTHR13318">
    <property type="entry name" value="PARTNER OF PAIRED, ISOFORM B-RELATED"/>
    <property type="match status" value="1"/>
</dbReference>
<dbReference type="SUPFAM" id="SSF52047">
    <property type="entry name" value="RNI-like"/>
    <property type="match status" value="1"/>
</dbReference>
<dbReference type="InterPro" id="IPR006553">
    <property type="entry name" value="Leu-rich_rpt_Cys-con_subtyp"/>
</dbReference>
<keyword evidence="5" id="KW-1185">Reference proteome</keyword>
<dbReference type="InterPro" id="IPR001611">
    <property type="entry name" value="Leu-rich_rpt"/>
</dbReference>
<dbReference type="Pfam" id="PF12937">
    <property type="entry name" value="F-box-like"/>
    <property type="match status" value="1"/>
</dbReference>
<dbReference type="SMART" id="SM00367">
    <property type="entry name" value="LRR_CC"/>
    <property type="match status" value="5"/>
</dbReference>
<dbReference type="EMBL" id="OU895877">
    <property type="protein sequence ID" value="CAG9799145.1"/>
    <property type="molecule type" value="Genomic_DNA"/>
</dbReference>
<evidence type="ECO:0000259" key="3">
    <source>
        <dbReference type="PROSITE" id="PS50181"/>
    </source>
</evidence>
<reference evidence="4" key="2">
    <citation type="submission" date="2022-10" db="EMBL/GenBank/DDBJ databases">
        <authorList>
            <consortium name="ENA_rothamsted_submissions"/>
            <consortium name="culmorum"/>
            <person name="King R."/>
        </authorList>
    </citation>
    <scope>NUCLEOTIDE SEQUENCE</scope>
</reference>
<reference evidence="4" key="1">
    <citation type="submission" date="2022-01" db="EMBL/GenBank/DDBJ databases">
        <authorList>
            <person name="King R."/>
        </authorList>
    </citation>
    <scope>NUCLEOTIDE SEQUENCE</scope>
</reference>
<dbReference type="Gene3D" id="3.80.10.10">
    <property type="entry name" value="Ribonuclease Inhibitor"/>
    <property type="match status" value="1"/>
</dbReference>